<accession>A0ABV2HMD7</accession>
<gene>
    <name evidence="1" type="ORF">ABID26_001105</name>
</gene>
<proteinExistence type="predicted"/>
<dbReference type="EMBL" id="JBEPLM010000001">
    <property type="protein sequence ID" value="MET3591726.1"/>
    <property type="molecule type" value="Genomic_DNA"/>
</dbReference>
<dbReference type="Proteomes" id="UP001549036">
    <property type="component" value="Unassembled WGS sequence"/>
</dbReference>
<organism evidence="1 2">
    <name type="scientific">Mesorhizobium shonense</name>
    <dbReference type="NCBI Taxonomy" id="1209948"/>
    <lineage>
        <taxon>Bacteria</taxon>
        <taxon>Pseudomonadati</taxon>
        <taxon>Pseudomonadota</taxon>
        <taxon>Alphaproteobacteria</taxon>
        <taxon>Hyphomicrobiales</taxon>
        <taxon>Phyllobacteriaceae</taxon>
        <taxon>Mesorhizobium</taxon>
    </lineage>
</organism>
<sequence length="69" mass="7478">MLLNRLNLDMGLHSRARVRDTSDQVAIERIFRATIRSLATRVASVGIEAVVTIDSRSLADISGELAPSA</sequence>
<comment type="caution">
    <text evidence="1">The sequence shown here is derived from an EMBL/GenBank/DDBJ whole genome shotgun (WGS) entry which is preliminary data.</text>
</comment>
<reference evidence="1 2" key="1">
    <citation type="submission" date="2024-06" db="EMBL/GenBank/DDBJ databases">
        <title>Genomic Encyclopedia of Type Strains, Phase IV (KMG-IV): sequencing the most valuable type-strain genomes for metagenomic binning, comparative biology and taxonomic classification.</title>
        <authorList>
            <person name="Goeker M."/>
        </authorList>
    </citation>
    <scope>NUCLEOTIDE SEQUENCE [LARGE SCALE GENOMIC DNA]</scope>
    <source>
        <strain evidence="1 2">DSM 29846</strain>
    </source>
</reference>
<protein>
    <recommendedName>
        <fullName evidence="3">Transposase</fullName>
    </recommendedName>
</protein>
<dbReference type="RefSeq" id="WP_126101784.1">
    <property type="nucleotide sequence ID" value="NZ_JBEPLM010000001.1"/>
</dbReference>
<keyword evidence="2" id="KW-1185">Reference proteome</keyword>
<evidence type="ECO:0008006" key="3">
    <source>
        <dbReference type="Google" id="ProtNLM"/>
    </source>
</evidence>
<evidence type="ECO:0000313" key="1">
    <source>
        <dbReference type="EMBL" id="MET3591726.1"/>
    </source>
</evidence>
<evidence type="ECO:0000313" key="2">
    <source>
        <dbReference type="Proteomes" id="UP001549036"/>
    </source>
</evidence>
<name>A0ABV2HMD7_9HYPH</name>